<dbReference type="EMBL" id="RKMF01000007">
    <property type="protein sequence ID" value="ROZ63350.1"/>
    <property type="molecule type" value="Genomic_DNA"/>
</dbReference>
<dbReference type="InterPro" id="IPR016181">
    <property type="entry name" value="Acyl_CoA_acyltransferase"/>
</dbReference>
<name>A0A3N3ZQC8_9MICC</name>
<dbReference type="Gene3D" id="3.40.630.30">
    <property type="match status" value="1"/>
</dbReference>
<dbReference type="GO" id="GO:0016740">
    <property type="term" value="F:transferase activity"/>
    <property type="evidence" value="ECO:0007669"/>
    <property type="project" value="UniProtKB-KW"/>
</dbReference>
<sequence>MAVSYRSWNDGDDLRLLEVLPAPEADPVIALRALMGPDTDEPAWSRTVVATDDDVVVGAGAVQLNPLHPSRLWAFVEVGSANRGDGVGQALAARLREAGEQSHPGLPLRTKVGPGTTGESFAQAQGMVPVMTHRHVVVAPGAIPPQPIGEGDSATESVEDLATGSVELTRAVGEFYRAANAWDPPADLTLGQVNKQFLSDSAQAYGAIVLRRGVDRGAGVRGSIGAFAISYRSLELDAERAEADPERLAELDNLPTDVLIGWDPTLSDEEAAVAVAKLMGLLVARYPIRVEVTDAMRPLAVVCAQLVAEGTAKVIDEAVTYADPT</sequence>
<dbReference type="AlphaFoldDB" id="A0A3N3ZQC8"/>
<dbReference type="RefSeq" id="WP_123825149.1">
    <property type="nucleotide sequence ID" value="NZ_RKMF01000007.1"/>
</dbReference>
<gene>
    <name evidence="1" type="ORF">EDL96_07390</name>
</gene>
<keyword evidence="1" id="KW-0808">Transferase</keyword>
<comment type="caution">
    <text evidence="1">The sequence shown here is derived from an EMBL/GenBank/DDBJ whole genome shotgun (WGS) entry which is preliminary data.</text>
</comment>
<dbReference type="Proteomes" id="UP000270616">
    <property type="component" value="Unassembled WGS sequence"/>
</dbReference>
<organism evidence="1 2">
    <name type="scientific">Kocuria soli</name>
    <dbReference type="NCBI Taxonomy" id="2485125"/>
    <lineage>
        <taxon>Bacteria</taxon>
        <taxon>Bacillati</taxon>
        <taxon>Actinomycetota</taxon>
        <taxon>Actinomycetes</taxon>
        <taxon>Micrococcales</taxon>
        <taxon>Micrococcaceae</taxon>
        <taxon>Kocuria</taxon>
    </lineage>
</organism>
<dbReference type="OrthoDB" id="3676098at2"/>
<keyword evidence="2" id="KW-1185">Reference proteome</keyword>
<proteinExistence type="predicted"/>
<reference evidence="1 2" key="1">
    <citation type="submission" date="2018-10" db="EMBL/GenBank/DDBJ databases">
        <title>Kocuria sp. M5W7-7, whole genome shotgun sequence.</title>
        <authorList>
            <person name="Tuo L."/>
        </authorList>
    </citation>
    <scope>NUCLEOTIDE SEQUENCE [LARGE SCALE GENOMIC DNA]</scope>
    <source>
        <strain evidence="1 2">M5W7-7</strain>
    </source>
</reference>
<evidence type="ECO:0000313" key="1">
    <source>
        <dbReference type="EMBL" id="ROZ63350.1"/>
    </source>
</evidence>
<dbReference type="SUPFAM" id="SSF55729">
    <property type="entry name" value="Acyl-CoA N-acyltransferases (Nat)"/>
    <property type="match status" value="1"/>
</dbReference>
<accession>A0A3N3ZQC8</accession>
<protein>
    <submittedName>
        <fullName evidence="1">N-acetyltransferase</fullName>
    </submittedName>
</protein>
<evidence type="ECO:0000313" key="2">
    <source>
        <dbReference type="Proteomes" id="UP000270616"/>
    </source>
</evidence>